<dbReference type="PROSITE" id="PS51257">
    <property type="entry name" value="PROKAR_LIPOPROTEIN"/>
    <property type="match status" value="1"/>
</dbReference>
<protein>
    <submittedName>
        <fullName evidence="2">Metallo-mystery pair system four-Cys motif protein</fullName>
    </submittedName>
</protein>
<dbReference type="Proteomes" id="UP000298125">
    <property type="component" value="Unassembled WGS sequence"/>
</dbReference>
<sequence>MKLYTFMTFVAFSILTVFGCEMLGEKKEDNSNLLAGLVVVNAMSSVEIPFEMVAAGKVGVKCGTEVSSVAGVSVSGSDGLYIKDARFYVHDVKYVLNDGTTVDATLVPDGKWQTSSVVLLDFEDGTSDCAAEGTSETNKIIRTSRPSGNVIGLEFKIGVPYSLNHMTETTNSAPFNITKMQWSWLSGFIFMKFDWKTTDSGSTVASAFHLGSASCTGTAPSVTCTLPNRPTIRVTSTQGSSWVPSANPVYFDVQKLLDTTNTKSAAIGMCMPGNANAECAKVITRTGLVSASGVSSGTHSAFYLKP</sequence>
<name>A0A4R9JH72_9LEPT</name>
<evidence type="ECO:0000259" key="1">
    <source>
        <dbReference type="Pfam" id="PF20243"/>
    </source>
</evidence>
<dbReference type="InterPro" id="IPR023977">
    <property type="entry name" value="MbnP-like"/>
</dbReference>
<evidence type="ECO:0000313" key="2">
    <source>
        <dbReference type="EMBL" id="TGL38994.1"/>
    </source>
</evidence>
<feature type="domain" description="Copper-binding protein MbnP-like" evidence="1">
    <location>
        <begin position="45"/>
        <end position="271"/>
    </location>
</feature>
<dbReference type="NCBIfam" id="TIGR04052">
    <property type="entry name" value="MbnP_like_WxW"/>
    <property type="match status" value="1"/>
</dbReference>
<reference evidence="2" key="1">
    <citation type="journal article" date="2019" name="PLoS Negl. Trop. Dis.">
        <title>Revisiting the worldwide diversity of Leptospira species in the environment.</title>
        <authorList>
            <person name="Vincent A.T."/>
            <person name="Schiettekatte O."/>
            <person name="Bourhy P."/>
            <person name="Veyrier F.J."/>
            <person name="Picardeau M."/>
        </authorList>
    </citation>
    <scope>NUCLEOTIDE SEQUENCE [LARGE SCALE GENOMIC DNA]</scope>
    <source>
        <strain evidence="2">201702692</strain>
    </source>
</reference>
<accession>A0A4R9JH72</accession>
<dbReference type="RefSeq" id="WP_135579535.1">
    <property type="nucleotide sequence ID" value="NZ_RQGA01000013.1"/>
</dbReference>
<organism evidence="2 3">
    <name type="scientific">Leptospira perdikensis</name>
    <dbReference type="NCBI Taxonomy" id="2484948"/>
    <lineage>
        <taxon>Bacteria</taxon>
        <taxon>Pseudomonadati</taxon>
        <taxon>Spirochaetota</taxon>
        <taxon>Spirochaetia</taxon>
        <taxon>Leptospirales</taxon>
        <taxon>Leptospiraceae</taxon>
        <taxon>Leptospira</taxon>
    </lineage>
</organism>
<evidence type="ECO:0000313" key="3">
    <source>
        <dbReference type="Proteomes" id="UP000298125"/>
    </source>
</evidence>
<dbReference type="AlphaFoldDB" id="A0A4R9JH72"/>
<gene>
    <name evidence="2" type="ORF">EHQ49_11540</name>
</gene>
<dbReference type="EMBL" id="RQGA01000013">
    <property type="protein sequence ID" value="TGL38994.1"/>
    <property type="molecule type" value="Genomic_DNA"/>
</dbReference>
<dbReference type="InterPro" id="IPR046863">
    <property type="entry name" value="MbnP-like_dom"/>
</dbReference>
<comment type="caution">
    <text evidence="2">The sequence shown here is derived from an EMBL/GenBank/DDBJ whole genome shotgun (WGS) entry which is preliminary data.</text>
</comment>
<proteinExistence type="predicted"/>
<keyword evidence="3" id="KW-1185">Reference proteome</keyword>
<dbReference type="OrthoDB" id="64245at2"/>
<dbReference type="Pfam" id="PF20243">
    <property type="entry name" value="MbnP"/>
    <property type="match status" value="1"/>
</dbReference>